<feature type="region of interest" description="Disordered" evidence="1">
    <location>
        <begin position="246"/>
        <end position="265"/>
    </location>
</feature>
<dbReference type="KEGG" id="mne:D174_21695"/>
<evidence type="ECO:0000256" key="1">
    <source>
        <dbReference type="SAM" id="MobiDB-lite"/>
    </source>
</evidence>
<reference evidence="3 4" key="1">
    <citation type="journal article" date="2014" name="Genome Announc.">
        <title>Complete Genome Sequence of Sterol-Transforming Mycobacterium neoaurum Strain VKM Ac-1815D.</title>
        <authorList>
            <person name="Shtratnikova V.Y."/>
            <person name="Bragin E.Y."/>
            <person name="Dovbnya D.V."/>
            <person name="Pekov Y.A."/>
            <person name="Schelkunov M.I."/>
            <person name="Strizhov N."/>
            <person name="Ivashina T.V."/>
            <person name="Ashapkin V.V."/>
            <person name="Donova M.V."/>
        </authorList>
    </citation>
    <scope>NUCLEOTIDE SEQUENCE [LARGE SCALE GENOMIC DNA]</scope>
    <source>
        <strain evidence="3 4">VKM Ac-1815D</strain>
    </source>
</reference>
<dbReference type="InterPro" id="IPR021417">
    <property type="entry name" value="DUF3060"/>
</dbReference>
<keyword evidence="2" id="KW-0812">Transmembrane</keyword>
<keyword evidence="2" id="KW-0472">Membrane</keyword>
<name>V5XG65_MYCNE</name>
<dbReference type="eggNOG" id="ENOG5033C3T">
    <property type="taxonomic scope" value="Bacteria"/>
</dbReference>
<dbReference type="AlphaFoldDB" id="V5XG65"/>
<evidence type="ECO:0000256" key="2">
    <source>
        <dbReference type="SAM" id="Phobius"/>
    </source>
</evidence>
<keyword evidence="4" id="KW-1185">Reference proteome</keyword>
<accession>V5XG65</accession>
<keyword evidence="2" id="KW-1133">Transmembrane helix</keyword>
<dbReference type="EMBL" id="CP006936">
    <property type="protein sequence ID" value="AHC27012.1"/>
    <property type="molecule type" value="Genomic_DNA"/>
</dbReference>
<evidence type="ECO:0008006" key="5">
    <source>
        <dbReference type="Google" id="ProtNLM"/>
    </source>
</evidence>
<feature type="compositionally biased region" description="Pro residues" evidence="1">
    <location>
        <begin position="39"/>
        <end position="63"/>
    </location>
</feature>
<dbReference type="Proteomes" id="UP000018763">
    <property type="component" value="Chromosome"/>
</dbReference>
<feature type="compositionally biased region" description="Polar residues" evidence="1">
    <location>
        <begin position="251"/>
        <end position="265"/>
    </location>
</feature>
<dbReference type="Pfam" id="PF11259">
    <property type="entry name" value="DUF3060"/>
    <property type="match status" value="1"/>
</dbReference>
<evidence type="ECO:0000313" key="4">
    <source>
        <dbReference type="Proteomes" id="UP000018763"/>
    </source>
</evidence>
<dbReference type="HOGENOM" id="CLU_085688_0_0_11"/>
<proteinExistence type="predicted"/>
<sequence length="265" mass="27478">MCDHPGMNPQDDPEARIRALEPTELGAEQPSPSTYDAPAAPPLPPPTQQWPQPPYGQSPPGPDPYGLNSHGQSPYGQSPYGADPYGGAYAQPYPSAPQRSGLRAWMVIVPLALVLLFFGGAAAAFWLFSADDSTPEVAGGGGVLTDEPAQPVVPRLPEIPELPPIVVDPGGPNTPVESGGTITITGIGTNRTVACDDHIVIISGANNTIDVTGHCTAVTVSGFENVVTAQSTDEITVSGFENRVTYRDGSPTVNQSGSGNTIEQG</sequence>
<evidence type="ECO:0000313" key="3">
    <source>
        <dbReference type="EMBL" id="AHC27012.1"/>
    </source>
</evidence>
<feature type="region of interest" description="Disordered" evidence="1">
    <location>
        <begin position="1"/>
        <end position="83"/>
    </location>
</feature>
<gene>
    <name evidence="3" type="ORF">D174_21695</name>
</gene>
<protein>
    <recommendedName>
        <fullName evidence="5">DUF3060 domain-containing protein</fullName>
    </recommendedName>
</protein>
<organism evidence="3 4">
    <name type="scientific">Mycolicibacterium neoaurum VKM Ac-1815D</name>
    <dbReference type="NCBI Taxonomy" id="700508"/>
    <lineage>
        <taxon>Bacteria</taxon>
        <taxon>Bacillati</taxon>
        <taxon>Actinomycetota</taxon>
        <taxon>Actinomycetes</taxon>
        <taxon>Mycobacteriales</taxon>
        <taxon>Mycobacteriaceae</taxon>
        <taxon>Mycolicibacterium</taxon>
    </lineage>
</organism>
<feature type="transmembrane region" description="Helical" evidence="2">
    <location>
        <begin position="104"/>
        <end position="128"/>
    </location>
</feature>